<protein>
    <recommendedName>
        <fullName evidence="8">DUF3741 domain-containing protein</fullName>
    </recommendedName>
</protein>
<dbReference type="PANTHER" id="PTHR46634">
    <property type="entry name" value="M REDUCTASE II SUBUNIT GAMMA, PUTATIVE (DUF3741)-RELATED"/>
    <property type="match status" value="1"/>
</dbReference>
<comment type="caution">
    <text evidence="6">The sequence shown here is derived from an EMBL/GenBank/DDBJ whole genome shotgun (WGS) entry which is preliminary data.</text>
</comment>
<dbReference type="InterPro" id="IPR022212">
    <property type="entry name" value="DUF3741"/>
</dbReference>
<dbReference type="Proteomes" id="UP000734854">
    <property type="component" value="Unassembled WGS sequence"/>
</dbReference>
<dbReference type="Pfam" id="PF12552">
    <property type="entry name" value="DUF3741"/>
    <property type="match status" value="1"/>
</dbReference>
<dbReference type="PANTHER" id="PTHR46634:SF3">
    <property type="entry name" value="M REDUCTASE II SUBUNIT GAMMA, PUTATIVE (DUF3741)-RELATED"/>
    <property type="match status" value="1"/>
</dbReference>
<evidence type="ECO:0000259" key="3">
    <source>
        <dbReference type="Pfam" id="PF12552"/>
    </source>
</evidence>
<organism evidence="6 7">
    <name type="scientific">Zingiber officinale</name>
    <name type="common">Ginger</name>
    <name type="synonym">Amomum zingiber</name>
    <dbReference type="NCBI Taxonomy" id="94328"/>
    <lineage>
        <taxon>Eukaryota</taxon>
        <taxon>Viridiplantae</taxon>
        <taxon>Streptophyta</taxon>
        <taxon>Embryophyta</taxon>
        <taxon>Tracheophyta</taxon>
        <taxon>Spermatophyta</taxon>
        <taxon>Magnoliopsida</taxon>
        <taxon>Liliopsida</taxon>
        <taxon>Zingiberales</taxon>
        <taxon>Zingiberaceae</taxon>
        <taxon>Zingiber</taxon>
    </lineage>
</organism>
<evidence type="ECO:0000256" key="2">
    <source>
        <dbReference type="SAM" id="MobiDB-lite"/>
    </source>
</evidence>
<feature type="compositionally biased region" description="Basic and acidic residues" evidence="2">
    <location>
        <begin position="717"/>
        <end position="733"/>
    </location>
</feature>
<keyword evidence="7" id="KW-1185">Reference proteome</keyword>
<dbReference type="Pfam" id="PF14383">
    <property type="entry name" value="VARLMGL"/>
    <property type="match status" value="1"/>
</dbReference>
<evidence type="ECO:0000259" key="5">
    <source>
        <dbReference type="Pfam" id="PF14383"/>
    </source>
</evidence>
<dbReference type="InterPro" id="IPR032795">
    <property type="entry name" value="DUF3741-assoc"/>
</dbReference>
<evidence type="ECO:0000259" key="4">
    <source>
        <dbReference type="Pfam" id="PF14309"/>
    </source>
</evidence>
<name>A0A8J5FS98_ZINOF</name>
<feature type="domain" description="DUF3741" evidence="5">
    <location>
        <begin position="206"/>
        <end position="223"/>
    </location>
</feature>
<evidence type="ECO:0000313" key="6">
    <source>
        <dbReference type="EMBL" id="KAG6495080.1"/>
    </source>
</evidence>
<feature type="region of interest" description="Disordered" evidence="2">
    <location>
        <begin position="715"/>
        <end position="737"/>
    </location>
</feature>
<evidence type="ECO:0000313" key="7">
    <source>
        <dbReference type="Proteomes" id="UP000734854"/>
    </source>
</evidence>
<sequence>MRLRQNVLMMMTTPRTHKNELRKDVLDELKMHDSVMQITINCEELLDILSEQYAEYELCFENLLSTDEDFRTRMPMVGALEIAVRRGMQRSVVGDFGFRFLCFRFNMLMIVELGDSTGSVLDSPGVYWRFSAFDRSFFTEKFQDDNSAARGYSNTIKRSIHPVVEDMGKQITNEQRSSCPDEISGRTPMKMLISQEMCGGTESTKKPPSVIARLMGLDSIPVQKWETSKEKVRNNSYLSNGLADELHQCKHNHKEYFDVYEVEQPTKDIWIDEQSVRKARLVENSHKIRTVLVREKFLEAKRLATDGKFLDSQEFQDAVKVLNSNRDLFIKFLEESNSVFTKQPLKPQSLSLPSQTTPITVLKPSNTMDSKGNQSMGKQLLSDSDANIGKVSRRYWGTGFCEPKHDALSQRTRIVILKPSNLHTLQGTHNSSRDLIAADELVSSRKELEEVSEEEEESVSSIRKDEALSMSVLSTGYIGDESSFNRSDCVYLEDEVGSTNEYDATSSATEYSWDYINKISSPLSTSSFNQTSPSPESSVIVEAKKRLSERLSASVASNVHLRELRHLRTTSTLREMLSIPESTKQGRIEEDLTHSNKPFDAEDILNAPSASLPTFEETSQQNSLRSSLAHGIDDFNVGLSGSLMVEPTVRTVVPKSNNRKLSFKDKISSFFFSGSKNSSRDELSRAASVPDVISSFSDTFVSPHGRSTEMLMLSEGVPKEKSRKLTDFQDKSGHNSASEDMLLDAENSLSESFGGTIAARPLCRSPLIKSVRSSYLDLASTKPSNPFMVFTKADEEYEQFAFLQKLLSSSGMNSINQMLYSGWYSLDSPLNPSLLHESLHMEDGKEKSQTILSSRRLLFDSINTALLDICQSALHAAYPWTQRPVHKPRKEHHDGDAAVAEQVWAIVRKGSNGDKWISKEPCYNSNMLTKGDYCYNSNMIDRLVKEEVAGSQGDATRWLEVCEFSKEIGGKVLEELVEELLSELSHS</sequence>
<proteinExistence type="predicted"/>
<feature type="domain" description="DUF3741" evidence="3">
    <location>
        <begin position="294"/>
        <end position="338"/>
    </location>
</feature>
<dbReference type="EMBL" id="JACMSC010000012">
    <property type="protein sequence ID" value="KAG6495080.1"/>
    <property type="molecule type" value="Genomic_DNA"/>
</dbReference>
<gene>
    <name evidence="6" type="ORF">ZIOFF_042871</name>
</gene>
<dbReference type="AlphaFoldDB" id="A0A8J5FS98"/>
<dbReference type="Pfam" id="PF14309">
    <property type="entry name" value="DUF4378"/>
    <property type="match status" value="1"/>
</dbReference>
<feature type="domain" description="DUF4378" evidence="4">
    <location>
        <begin position="800"/>
        <end position="983"/>
    </location>
</feature>
<reference evidence="6 7" key="1">
    <citation type="submission" date="2020-08" db="EMBL/GenBank/DDBJ databases">
        <title>Plant Genome Project.</title>
        <authorList>
            <person name="Zhang R.-G."/>
        </authorList>
    </citation>
    <scope>NUCLEOTIDE SEQUENCE [LARGE SCALE GENOMIC DNA]</scope>
    <source>
        <tissue evidence="6">Rhizome</tissue>
    </source>
</reference>
<keyword evidence="1" id="KW-0175">Coiled coil</keyword>
<feature type="coiled-coil region" evidence="1">
    <location>
        <begin position="438"/>
        <end position="465"/>
    </location>
</feature>
<evidence type="ECO:0008006" key="8">
    <source>
        <dbReference type="Google" id="ProtNLM"/>
    </source>
</evidence>
<evidence type="ECO:0000256" key="1">
    <source>
        <dbReference type="SAM" id="Coils"/>
    </source>
</evidence>
<accession>A0A8J5FS98</accession>
<dbReference type="InterPro" id="IPR025486">
    <property type="entry name" value="DUF4378"/>
</dbReference>